<comment type="subcellular location">
    <subcellularLocation>
        <location evidence="1">Membrane</location>
        <topology evidence="1">Multi-pass membrane protein</topology>
    </subcellularLocation>
</comment>
<dbReference type="Pfam" id="PF11710">
    <property type="entry name" value="Git3"/>
    <property type="match status" value="1"/>
</dbReference>
<dbReference type="GO" id="GO:0004930">
    <property type="term" value="F:G protein-coupled receptor activity"/>
    <property type="evidence" value="ECO:0007669"/>
    <property type="project" value="TreeGrafter"/>
</dbReference>
<dbReference type="AlphaFoldDB" id="A0AAV9XLB8"/>
<keyword evidence="9" id="KW-1185">Reference proteome</keyword>
<organism evidence="8 9">
    <name type="scientific">Orbilia ellipsospora</name>
    <dbReference type="NCBI Taxonomy" id="2528407"/>
    <lineage>
        <taxon>Eukaryota</taxon>
        <taxon>Fungi</taxon>
        <taxon>Dikarya</taxon>
        <taxon>Ascomycota</taxon>
        <taxon>Pezizomycotina</taxon>
        <taxon>Orbiliomycetes</taxon>
        <taxon>Orbiliales</taxon>
        <taxon>Orbiliaceae</taxon>
        <taxon>Orbilia</taxon>
    </lineage>
</organism>
<feature type="transmembrane region" description="Helical" evidence="6">
    <location>
        <begin position="6"/>
        <end position="35"/>
    </location>
</feature>
<proteinExistence type="predicted"/>
<protein>
    <recommendedName>
        <fullName evidence="7">Glucose receptor Git3-like N-terminal domain-containing protein</fullName>
    </recommendedName>
</protein>
<name>A0AAV9XLB8_9PEZI</name>
<evidence type="ECO:0000313" key="8">
    <source>
        <dbReference type="EMBL" id="KAK6542919.1"/>
    </source>
</evidence>
<dbReference type="PANTHER" id="PTHR23112">
    <property type="entry name" value="G PROTEIN-COUPLED RECEPTOR 157-RELATED"/>
    <property type="match status" value="1"/>
</dbReference>
<feature type="transmembrane region" description="Helical" evidence="6">
    <location>
        <begin position="89"/>
        <end position="110"/>
    </location>
</feature>
<dbReference type="SUPFAM" id="SSF81321">
    <property type="entry name" value="Family A G protein-coupled receptor-like"/>
    <property type="match status" value="1"/>
</dbReference>
<dbReference type="GO" id="GO:0005886">
    <property type="term" value="C:plasma membrane"/>
    <property type="evidence" value="ECO:0007669"/>
    <property type="project" value="TreeGrafter"/>
</dbReference>
<evidence type="ECO:0000256" key="2">
    <source>
        <dbReference type="ARBA" id="ARBA00022692"/>
    </source>
</evidence>
<evidence type="ECO:0000256" key="1">
    <source>
        <dbReference type="ARBA" id="ARBA00004141"/>
    </source>
</evidence>
<dbReference type="Gene3D" id="1.20.1070.10">
    <property type="entry name" value="Rhodopsin 7-helix transmembrane proteins"/>
    <property type="match status" value="1"/>
</dbReference>
<accession>A0AAV9XLB8</accession>
<feature type="domain" description="Glucose receptor Git3-like N-terminal" evidence="7">
    <location>
        <begin position="10"/>
        <end position="197"/>
    </location>
</feature>
<feature type="transmembrane region" description="Helical" evidence="6">
    <location>
        <begin position="122"/>
        <end position="144"/>
    </location>
</feature>
<evidence type="ECO:0000256" key="5">
    <source>
        <dbReference type="SAM" id="MobiDB-lite"/>
    </source>
</evidence>
<feature type="transmembrane region" description="Helical" evidence="6">
    <location>
        <begin position="164"/>
        <end position="188"/>
    </location>
</feature>
<keyword evidence="3 6" id="KW-1133">Transmembrane helix</keyword>
<keyword evidence="4 6" id="KW-0472">Membrane</keyword>
<dbReference type="CDD" id="cd00637">
    <property type="entry name" value="7tm_classA_rhodopsin-like"/>
    <property type="match status" value="1"/>
</dbReference>
<feature type="transmembrane region" description="Helical" evidence="6">
    <location>
        <begin position="47"/>
        <end position="69"/>
    </location>
</feature>
<feature type="region of interest" description="Disordered" evidence="5">
    <location>
        <begin position="210"/>
        <end position="237"/>
    </location>
</feature>
<dbReference type="GO" id="GO:0007189">
    <property type="term" value="P:adenylate cyclase-activating G protein-coupled receptor signaling pathway"/>
    <property type="evidence" value="ECO:0007669"/>
    <property type="project" value="TreeGrafter"/>
</dbReference>
<reference evidence="8 9" key="1">
    <citation type="submission" date="2019-10" db="EMBL/GenBank/DDBJ databases">
        <authorList>
            <person name="Palmer J.M."/>
        </authorList>
    </citation>
    <scope>NUCLEOTIDE SEQUENCE [LARGE SCALE GENOMIC DNA]</scope>
    <source>
        <strain evidence="8 9">TWF694</strain>
    </source>
</reference>
<feature type="region of interest" description="Disordered" evidence="5">
    <location>
        <begin position="277"/>
        <end position="307"/>
    </location>
</feature>
<dbReference type="InterPro" id="IPR023041">
    <property type="entry name" value="Glucose_rcpt_Git3-like_N"/>
</dbReference>
<dbReference type="PANTHER" id="PTHR23112:SF37">
    <property type="entry name" value="G PROTEIN-COUPLED RECEPTOR GPR1"/>
    <property type="match status" value="1"/>
</dbReference>
<dbReference type="EMBL" id="JAVHJO010000002">
    <property type="protein sequence ID" value="KAK6542919.1"/>
    <property type="molecule type" value="Genomic_DNA"/>
</dbReference>
<comment type="caution">
    <text evidence="8">The sequence shown here is derived from an EMBL/GenBank/DDBJ whole genome shotgun (WGS) entry which is preliminary data.</text>
</comment>
<evidence type="ECO:0000256" key="4">
    <source>
        <dbReference type="ARBA" id="ARBA00023136"/>
    </source>
</evidence>
<feature type="transmembrane region" description="Helical" evidence="6">
    <location>
        <begin position="358"/>
        <end position="377"/>
    </location>
</feature>
<evidence type="ECO:0000256" key="6">
    <source>
        <dbReference type="SAM" id="Phobius"/>
    </source>
</evidence>
<dbReference type="Proteomes" id="UP001365542">
    <property type="component" value="Unassembled WGS sequence"/>
</dbReference>
<evidence type="ECO:0000313" key="9">
    <source>
        <dbReference type="Proteomes" id="UP001365542"/>
    </source>
</evidence>
<evidence type="ECO:0000259" key="7">
    <source>
        <dbReference type="Pfam" id="PF11710"/>
    </source>
</evidence>
<sequence length="437" mass="49724">MAFSTIVMAITIANIVGSFCSIFGAGFITITYLILPIKRHFRHALIMNLAIADLISALNNTVSGMWRVVHREDLPKSPGCTASGFIEQLSIQATDTSILAIAIVTVWSLTRETMIHETLPRRVTFLMCAATWVLPITTAFVALGRGSYVPVSGNWCWLPATPKYYRYVLMHGWRFLFIFAEIIMYTYLHFYLRRRFAALMYQKLSTATSGTATTSEPLTSPNYLPREFPRDDPEEIAPDDTRQIIQNLDTEQDVKTGIARVRTEAWIQEQLYKTPKSEKGMTTIASVPPTPGIPESRFPPEKYPPQPPPKRLKLRFSFNHPFAHRGIEDKDLDDHEQDQRKSRLAIDSEARSRRVRRVLLLNAYPAMYILLWIPGIANRLVEASGKSSHVTQFLQASTQFIGLANAITYGWNERVGLQLKDRIREWRESSTVREISA</sequence>
<gene>
    <name evidence="8" type="ORF">TWF694_006857</name>
</gene>
<evidence type="ECO:0000256" key="3">
    <source>
        <dbReference type="ARBA" id="ARBA00022989"/>
    </source>
</evidence>
<keyword evidence="2 6" id="KW-0812">Transmembrane</keyword>